<feature type="compositionally biased region" description="Basic and acidic residues" evidence="3">
    <location>
        <begin position="13"/>
        <end position="38"/>
    </location>
</feature>
<name>A0A2T3B6R7_AMORE</name>
<evidence type="ECO:0008006" key="6">
    <source>
        <dbReference type="Google" id="ProtNLM"/>
    </source>
</evidence>
<dbReference type="RefSeq" id="XP_024722622.1">
    <property type="nucleotide sequence ID" value="XM_024870112.1"/>
</dbReference>
<dbReference type="GO" id="GO:0045944">
    <property type="term" value="P:positive regulation of transcription by RNA polymerase II"/>
    <property type="evidence" value="ECO:0007669"/>
    <property type="project" value="TreeGrafter"/>
</dbReference>
<evidence type="ECO:0000256" key="1">
    <source>
        <dbReference type="ARBA" id="ARBA00004123"/>
    </source>
</evidence>
<dbReference type="GO" id="GO:0003700">
    <property type="term" value="F:DNA-binding transcription factor activity"/>
    <property type="evidence" value="ECO:0007669"/>
    <property type="project" value="TreeGrafter"/>
</dbReference>
<evidence type="ECO:0000313" key="4">
    <source>
        <dbReference type="EMBL" id="PSS22467.1"/>
    </source>
</evidence>
<keyword evidence="5" id="KW-1185">Reference proteome</keyword>
<dbReference type="PANTHER" id="PTHR37534:SF2">
    <property type="entry name" value="N-ACETYLTRANSFERASE DOMAIN-CONTAINING PROTEIN"/>
    <property type="match status" value="1"/>
</dbReference>
<feature type="compositionally biased region" description="Polar residues" evidence="3">
    <location>
        <begin position="41"/>
        <end position="68"/>
    </location>
</feature>
<keyword evidence="2" id="KW-0539">Nucleus</keyword>
<dbReference type="InParanoid" id="A0A2T3B6R7"/>
<reference evidence="4 5" key="1">
    <citation type="journal article" date="2018" name="New Phytol.">
        <title>Comparative genomics and transcriptomics depict ericoid mycorrhizal fungi as versatile saprotrophs and plant mutualists.</title>
        <authorList>
            <person name="Martino E."/>
            <person name="Morin E."/>
            <person name="Grelet G.A."/>
            <person name="Kuo A."/>
            <person name="Kohler A."/>
            <person name="Daghino S."/>
            <person name="Barry K.W."/>
            <person name="Cichocki N."/>
            <person name="Clum A."/>
            <person name="Dockter R.B."/>
            <person name="Hainaut M."/>
            <person name="Kuo R.C."/>
            <person name="LaButti K."/>
            <person name="Lindahl B.D."/>
            <person name="Lindquist E.A."/>
            <person name="Lipzen A."/>
            <person name="Khouja H.R."/>
            <person name="Magnuson J."/>
            <person name="Murat C."/>
            <person name="Ohm R.A."/>
            <person name="Singer S.W."/>
            <person name="Spatafora J.W."/>
            <person name="Wang M."/>
            <person name="Veneault-Fourrey C."/>
            <person name="Henrissat B."/>
            <person name="Grigoriev I.V."/>
            <person name="Martin F.M."/>
            <person name="Perotto S."/>
        </authorList>
    </citation>
    <scope>NUCLEOTIDE SEQUENCE [LARGE SCALE GENOMIC DNA]</scope>
    <source>
        <strain evidence="4 5">ATCC 22711</strain>
    </source>
</reference>
<dbReference type="AlphaFoldDB" id="A0A2T3B6R7"/>
<dbReference type="InterPro" id="IPR021858">
    <property type="entry name" value="Fun_TF"/>
</dbReference>
<protein>
    <recommendedName>
        <fullName evidence="6">ARCA protein</fullName>
    </recommendedName>
</protein>
<comment type="subcellular location">
    <subcellularLocation>
        <location evidence="1">Nucleus</location>
    </subcellularLocation>
</comment>
<gene>
    <name evidence="4" type="ORF">M430DRAFT_98295</name>
</gene>
<dbReference type="GeneID" id="36578193"/>
<feature type="region of interest" description="Disordered" evidence="3">
    <location>
        <begin position="1"/>
        <end position="68"/>
    </location>
</feature>
<evidence type="ECO:0000256" key="3">
    <source>
        <dbReference type="SAM" id="MobiDB-lite"/>
    </source>
</evidence>
<dbReference type="GO" id="GO:0000976">
    <property type="term" value="F:transcription cis-regulatory region binding"/>
    <property type="evidence" value="ECO:0007669"/>
    <property type="project" value="TreeGrafter"/>
</dbReference>
<accession>A0A2T3B6R7</accession>
<organism evidence="4 5">
    <name type="scientific">Amorphotheca resinae ATCC 22711</name>
    <dbReference type="NCBI Taxonomy" id="857342"/>
    <lineage>
        <taxon>Eukaryota</taxon>
        <taxon>Fungi</taxon>
        <taxon>Dikarya</taxon>
        <taxon>Ascomycota</taxon>
        <taxon>Pezizomycotina</taxon>
        <taxon>Leotiomycetes</taxon>
        <taxon>Helotiales</taxon>
        <taxon>Amorphothecaceae</taxon>
        <taxon>Amorphotheca</taxon>
    </lineage>
</organism>
<dbReference type="PANTHER" id="PTHR37534">
    <property type="entry name" value="TRANSCRIPTIONAL ACTIVATOR PROTEIN UGA3"/>
    <property type="match status" value="1"/>
</dbReference>
<evidence type="ECO:0000256" key="2">
    <source>
        <dbReference type="ARBA" id="ARBA00023242"/>
    </source>
</evidence>
<dbReference type="Proteomes" id="UP000241818">
    <property type="component" value="Unassembled WGS sequence"/>
</dbReference>
<dbReference type="OrthoDB" id="4525710at2759"/>
<dbReference type="EMBL" id="KZ679009">
    <property type="protein sequence ID" value="PSS22467.1"/>
    <property type="molecule type" value="Genomic_DNA"/>
</dbReference>
<sequence length="505" mass="56799">MDETNDVASFYDSEPRPERLIPRPEGRSKDQSIPREYEGQQLLSQVGLRSSSEGTQSSTCLASQRTSSAGKPSTELILFSQPLQPQAPGQSLPSFDHPLTIEELIDQGAAGSSHPSSSEEYVHNQLHSLPPIYSNTPVWPLTDPSEALLLRHFVQNLAIWLDLCDPKQHFQIDVPQRAGTCRILLNAIFALSARHLNRIGNYDSFASNRYHQECLKFLIPMLNDTATISDESLFAATIILRVLEEIDMPETESQGHLLGIQVFVGARDPYAMGGGLGEAAFWVGLRQEIYSAMMNHKSIQLNLEHCIVDRSIKPASDYAWANRAVVHCADVLNCCFGEQGVLTVRWRDLSEYNEQWKKAKPSSFTPVYYRKPDREKREVFPEIWYFQACHIIGIQHHLLAQMILAIFDPKLPRVGGNRSAAVREMETQVQCSLRELCGIGLYNRWTPPGIFTASMGIAICGDRCSERIEQEALLDVLIKTEKDHARPTAAIQHQMKESWGWTSKG</sequence>
<dbReference type="STRING" id="857342.A0A2T3B6R7"/>
<evidence type="ECO:0000313" key="5">
    <source>
        <dbReference type="Proteomes" id="UP000241818"/>
    </source>
</evidence>
<proteinExistence type="predicted"/>
<dbReference type="Pfam" id="PF11951">
    <property type="entry name" value="Fungal_trans_2"/>
    <property type="match status" value="1"/>
</dbReference>
<dbReference type="GO" id="GO:0005634">
    <property type="term" value="C:nucleus"/>
    <property type="evidence" value="ECO:0007669"/>
    <property type="project" value="UniProtKB-SubCell"/>
</dbReference>